<evidence type="ECO:0000256" key="1">
    <source>
        <dbReference type="ARBA" id="ARBA00022618"/>
    </source>
</evidence>
<keyword evidence="6 8" id="KW-0449">Lipoprotein</keyword>
<evidence type="ECO:0000256" key="2">
    <source>
        <dbReference type="ARBA" id="ARBA00022729"/>
    </source>
</evidence>
<dbReference type="PROSITE" id="PS51123">
    <property type="entry name" value="OMPA_2"/>
    <property type="match status" value="1"/>
</dbReference>
<dbReference type="GO" id="GO:0051301">
    <property type="term" value="P:cell division"/>
    <property type="evidence" value="ECO:0007669"/>
    <property type="project" value="UniProtKB-UniRule"/>
</dbReference>
<keyword evidence="1 8" id="KW-0132">Cell division</keyword>
<name>Q2NCJ7_ERYLH</name>
<keyword evidence="13" id="KW-1185">Reference proteome</keyword>
<evidence type="ECO:0000256" key="10">
    <source>
        <dbReference type="SAM" id="SignalP"/>
    </source>
</evidence>
<evidence type="ECO:0000256" key="5">
    <source>
        <dbReference type="ARBA" id="ARBA00023237"/>
    </source>
</evidence>
<evidence type="ECO:0000256" key="8">
    <source>
        <dbReference type="HAMAP-Rule" id="MF_02204"/>
    </source>
</evidence>
<evidence type="ECO:0000256" key="6">
    <source>
        <dbReference type="ARBA" id="ARBA00023288"/>
    </source>
</evidence>
<dbReference type="STRING" id="314225.ELI_02510"/>
<dbReference type="InterPro" id="IPR039001">
    <property type="entry name" value="Pal"/>
</dbReference>
<comment type="subunit">
    <text evidence="8">The Tol-Pal system is composed of five core proteins: the inner membrane proteins TolA, TolQ and TolR, the periplasmic protein TolB and the outer membrane protein Pal. They form a network linking the inner and outer membranes and the peptidoglycan layer.</text>
</comment>
<dbReference type="CDD" id="cd07185">
    <property type="entry name" value="OmpA_C-like"/>
    <property type="match status" value="1"/>
</dbReference>
<dbReference type="InterPro" id="IPR006665">
    <property type="entry name" value="OmpA-like"/>
</dbReference>
<feature type="domain" description="OmpA-like" evidence="11">
    <location>
        <begin position="52"/>
        <end position="167"/>
    </location>
</feature>
<dbReference type="RefSeq" id="WP_011413470.1">
    <property type="nucleotide sequence ID" value="NC_007722.1"/>
</dbReference>
<evidence type="ECO:0000259" key="11">
    <source>
        <dbReference type="PROSITE" id="PS51123"/>
    </source>
</evidence>
<dbReference type="OrthoDB" id="9809164at2"/>
<evidence type="ECO:0000256" key="3">
    <source>
        <dbReference type="ARBA" id="ARBA00023136"/>
    </source>
</evidence>
<comment type="similarity">
    <text evidence="8">Belongs to the Pal lipoprotein family.</text>
</comment>
<evidence type="ECO:0000256" key="4">
    <source>
        <dbReference type="ARBA" id="ARBA00023139"/>
    </source>
</evidence>
<dbReference type="eggNOG" id="COG2885">
    <property type="taxonomic scope" value="Bacteria"/>
</dbReference>
<dbReference type="HAMAP" id="MF_02204">
    <property type="entry name" value="Pal"/>
    <property type="match status" value="1"/>
</dbReference>
<dbReference type="HOGENOM" id="CLU_016890_9_2_5"/>
<feature type="chain" id="PRO_5004213031" description="Peptidoglycan-associated lipoprotein" evidence="10">
    <location>
        <begin position="19"/>
        <end position="167"/>
    </location>
</feature>
<comment type="function">
    <text evidence="8">Part of the Tol-Pal system, which plays a role in outer membrane invagination during cell division and is important for maintaining outer membrane integrity.</text>
</comment>
<dbReference type="Proteomes" id="UP000008808">
    <property type="component" value="Chromosome"/>
</dbReference>
<reference evidence="13" key="1">
    <citation type="journal article" date="2009" name="J. Bacteriol.">
        <title>Complete genome sequence of Erythrobacter litoralis HTCC2594.</title>
        <authorList>
            <person name="Oh H.M."/>
            <person name="Giovannoni S.J."/>
            <person name="Ferriera S."/>
            <person name="Johnson J."/>
            <person name="Cho J.C."/>
        </authorList>
    </citation>
    <scope>NUCLEOTIDE SEQUENCE [LARGE SCALE GENOMIC DNA]</scope>
    <source>
        <strain evidence="13">HTCC2594</strain>
    </source>
</reference>
<evidence type="ECO:0000256" key="9">
    <source>
        <dbReference type="SAM" id="MobiDB-lite"/>
    </source>
</evidence>
<dbReference type="InterPro" id="IPR014169">
    <property type="entry name" value="Pal_lipo_C"/>
</dbReference>
<dbReference type="GO" id="GO:0009279">
    <property type="term" value="C:cell outer membrane"/>
    <property type="evidence" value="ECO:0007669"/>
    <property type="project" value="UniProtKB-SubCell"/>
</dbReference>
<dbReference type="InterPro" id="IPR036737">
    <property type="entry name" value="OmpA-like_sf"/>
</dbReference>
<dbReference type="Pfam" id="PF00691">
    <property type="entry name" value="OmpA"/>
    <property type="match status" value="1"/>
</dbReference>
<organism evidence="12 13">
    <name type="scientific">Erythrobacter litoralis (strain HTCC2594)</name>
    <dbReference type="NCBI Taxonomy" id="314225"/>
    <lineage>
        <taxon>Bacteria</taxon>
        <taxon>Pseudomonadati</taxon>
        <taxon>Pseudomonadota</taxon>
        <taxon>Alphaproteobacteria</taxon>
        <taxon>Sphingomonadales</taxon>
        <taxon>Erythrobacteraceae</taxon>
        <taxon>Erythrobacter/Porphyrobacter group</taxon>
        <taxon>Erythrobacter</taxon>
    </lineage>
</organism>
<evidence type="ECO:0000313" key="12">
    <source>
        <dbReference type="EMBL" id="ABC62594.1"/>
    </source>
</evidence>
<dbReference type="KEGG" id="eli:ELI_02510"/>
<keyword evidence="2 8" id="KW-0732">Signal</keyword>
<dbReference type="InterPro" id="IPR050330">
    <property type="entry name" value="Bact_OuterMem_StrucFunc"/>
</dbReference>
<feature type="region of interest" description="Disordered" evidence="9">
    <location>
        <begin position="27"/>
        <end position="49"/>
    </location>
</feature>
<proteinExistence type="inferred from homology"/>
<dbReference type="PANTHER" id="PTHR30329:SF21">
    <property type="entry name" value="LIPOPROTEIN YIAD-RELATED"/>
    <property type="match status" value="1"/>
</dbReference>
<comment type="subcellular location">
    <subcellularLocation>
        <location evidence="8">Cell outer membrane</location>
        <topology evidence="8">Lipid-anchor</topology>
    </subcellularLocation>
</comment>
<gene>
    <name evidence="8" type="primary">pal</name>
    <name evidence="12" type="ordered locus">ELI_02510</name>
</gene>
<keyword evidence="3 8" id="KW-0472">Membrane</keyword>
<dbReference type="SUPFAM" id="SSF103088">
    <property type="entry name" value="OmpA-like"/>
    <property type="match status" value="1"/>
</dbReference>
<dbReference type="NCBIfam" id="TIGR02802">
    <property type="entry name" value="Pal_lipo"/>
    <property type="match status" value="1"/>
</dbReference>
<dbReference type="PRINTS" id="PR01021">
    <property type="entry name" value="OMPADOMAIN"/>
</dbReference>
<dbReference type="AlphaFoldDB" id="Q2NCJ7"/>
<feature type="signal peptide" evidence="10">
    <location>
        <begin position="1"/>
        <end position="18"/>
    </location>
</feature>
<dbReference type="InterPro" id="IPR006664">
    <property type="entry name" value="OMP_bac"/>
</dbReference>
<dbReference type="EMBL" id="CP000157">
    <property type="protein sequence ID" value="ABC62594.1"/>
    <property type="molecule type" value="Genomic_DNA"/>
</dbReference>
<sequence>MKLTHVSPFALAALLALSACGKKDIEELPIPGDAPPASTGQTSGIAPGSQADFMQQMGGKEIIYFDTDRFNIDDIDAAALQQQAQWLSQYPGKRATIEGHADERGTREYNLALGERRANAAKNYLASLGIDTSRLSVISYGEERPVALGSDQAAWSQNRRAVTVTID</sequence>
<dbReference type="InterPro" id="IPR006690">
    <property type="entry name" value="OMPA-like_CS"/>
</dbReference>
<keyword evidence="7 8" id="KW-0131">Cell cycle</keyword>
<dbReference type="PROSITE" id="PS01068">
    <property type="entry name" value="OMPA_1"/>
    <property type="match status" value="1"/>
</dbReference>
<evidence type="ECO:0000313" key="13">
    <source>
        <dbReference type="Proteomes" id="UP000008808"/>
    </source>
</evidence>
<keyword evidence="4 8" id="KW-0564">Palmitate</keyword>
<dbReference type="PANTHER" id="PTHR30329">
    <property type="entry name" value="STATOR ELEMENT OF FLAGELLAR MOTOR COMPLEX"/>
    <property type="match status" value="1"/>
</dbReference>
<dbReference type="Gene3D" id="3.30.1330.60">
    <property type="entry name" value="OmpA-like domain"/>
    <property type="match status" value="1"/>
</dbReference>
<protein>
    <recommendedName>
        <fullName evidence="8">Peptidoglycan-associated lipoprotein</fullName>
        <shortName evidence="8">PAL</shortName>
    </recommendedName>
</protein>
<dbReference type="PRINTS" id="PR01023">
    <property type="entry name" value="NAFLGMOTY"/>
</dbReference>
<keyword evidence="5 8" id="KW-0998">Cell outer membrane</keyword>
<evidence type="ECO:0000256" key="7">
    <source>
        <dbReference type="ARBA" id="ARBA00023306"/>
    </source>
</evidence>
<dbReference type="PROSITE" id="PS51257">
    <property type="entry name" value="PROKAR_LIPOPROTEIN"/>
    <property type="match status" value="1"/>
</dbReference>
<accession>Q2NCJ7</accession>